<feature type="domain" description="C3H1-type" evidence="2">
    <location>
        <begin position="39"/>
        <end position="61"/>
    </location>
</feature>
<dbReference type="InterPro" id="IPR000571">
    <property type="entry name" value="Znf_CCCH"/>
</dbReference>
<reference evidence="3" key="1">
    <citation type="submission" date="2021-02" db="EMBL/GenBank/DDBJ databases">
        <authorList>
            <person name="Dougan E. K."/>
            <person name="Rhodes N."/>
            <person name="Thang M."/>
            <person name="Chan C."/>
        </authorList>
    </citation>
    <scope>NUCLEOTIDE SEQUENCE</scope>
</reference>
<dbReference type="Proteomes" id="UP000604046">
    <property type="component" value="Unassembled WGS sequence"/>
</dbReference>
<keyword evidence="1" id="KW-0863">Zinc-finger</keyword>
<evidence type="ECO:0000259" key="2">
    <source>
        <dbReference type="PROSITE" id="PS50103"/>
    </source>
</evidence>
<name>A0A812NKB5_9DINO</name>
<gene>
    <name evidence="3" type="primary">TYW1</name>
    <name evidence="3" type="ORF">SNAT2548_LOCUS16535</name>
</gene>
<evidence type="ECO:0000256" key="1">
    <source>
        <dbReference type="PROSITE-ProRule" id="PRU00723"/>
    </source>
</evidence>
<sequence length="187" mass="20865">MPPEPEEPPPVSNAATIAGMQELWPSLGSAGHPELCYRRCLHFARGVCSHGSGCHFCHVTTHPPDRKMQRSDRELLHGLSLPDLLRVTWRVLAWRIQARRAQAEPIFEVLALELQDAQRAQSQGPMGPMGPAGRRPTDQELQALQWSLSRSSMNFASLITFISSRCRPASRDQLLALLAQMTQEARP</sequence>
<dbReference type="AlphaFoldDB" id="A0A812NKB5"/>
<organism evidence="3 4">
    <name type="scientific">Symbiodinium natans</name>
    <dbReference type="NCBI Taxonomy" id="878477"/>
    <lineage>
        <taxon>Eukaryota</taxon>
        <taxon>Sar</taxon>
        <taxon>Alveolata</taxon>
        <taxon>Dinophyceae</taxon>
        <taxon>Suessiales</taxon>
        <taxon>Symbiodiniaceae</taxon>
        <taxon>Symbiodinium</taxon>
    </lineage>
</organism>
<evidence type="ECO:0000313" key="4">
    <source>
        <dbReference type="Proteomes" id="UP000604046"/>
    </source>
</evidence>
<accession>A0A812NKB5</accession>
<comment type="caution">
    <text evidence="3">The sequence shown here is derived from an EMBL/GenBank/DDBJ whole genome shotgun (WGS) entry which is preliminary data.</text>
</comment>
<dbReference type="EMBL" id="CAJNDS010002083">
    <property type="protein sequence ID" value="CAE7315103.1"/>
    <property type="molecule type" value="Genomic_DNA"/>
</dbReference>
<evidence type="ECO:0000313" key="3">
    <source>
        <dbReference type="EMBL" id="CAE7315103.1"/>
    </source>
</evidence>
<keyword evidence="4" id="KW-1185">Reference proteome</keyword>
<proteinExistence type="predicted"/>
<keyword evidence="1" id="KW-0479">Metal-binding</keyword>
<feature type="zinc finger region" description="C3H1-type" evidence="1">
    <location>
        <begin position="39"/>
        <end position="61"/>
    </location>
</feature>
<keyword evidence="1" id="KW-0862">Zinc</keyword>
<dbReference type="GO" id="GO:0008270">
    <property type="term" value="F:zinc ion binding"/>
    <property type="evidence" value="ECO:0007669"/>
    <property type="project" value="UniProtKB-KW"/>
</dbReference>
<dbReference type="PROSITE" id="PS50103">
    <property type="entry name" value="ZF_C3H1"/>
    <property type="match status" value="1"/>
</dbReference>
<protein>
    <submittedName>
        <fullName evidence="3">TYW1 protein</fullName>
    </submittedName>
</protein>